<keyword evidence="5" id="KW-0687">Ribonucleoprotein</keyword>
<dbReference type="GO" id="GO:0003735">
    <property type="term" value="F:structural constituent of ribosome"/>
    <property type="evidence" value="ECO:0007669"/>
    <property type="project" value="InterPro"/>
</dbReference>
<evidence type="ECO:0000256" key="5">
    <source>
        <dbReference type="ARBA" id="ARBA00023274"/>
    </source>
</evidence>
<evidence type="ECO:0000313" key="7">
    <source>
        <dbReference type="EMBL" id="QBF44549.1"/>
    </source>
</evidence>
<proteinExistence type="inferred from homology"/>
<dbReference type="GO" id="GO:0005840">
    <property type="term" value="C:ribosome"/>
    <property type="evidence" value="ECO:0007669"/>
    <property type="project" value="UniProtKB-KW"/>
</dbReference>
<evidence type="ECO:0000256" key="2">
    <source>
        <dbReference type="ARBA" id="ARBA00010761"/>
    </source>
</evidence>
<protein>
    <recommendedName>
        <fullName evidence="6">Small ribosomal subunit protein uS3m</fullName>
    </recommendedName>
</protein>
<name>A0A411NIS2_ASPPE</name>
<evidence type="ECO:0000256" key="1">
    <source>
        <dbReference type="ARBA" id="ARBA00004173"/>
    </source>
</evidence>
<dbReference type="RefSeq" id="YP_009573159.1">
    <property type="nucleotide sequence ID" value="NC_041427.1"/>
</dbReference>
<evidence type="ECO:0000256" key="6">
    <source>
        <dbReference type="ARBA" id="ARBA00035157"/>
    </source>
</evidence>
<keyword evidence="3 7" id="KW-0689">Ribosomal protein</keyword>
<dbReference type="GO" id="GO:1990904">
    <property type="term" value="C:ribonucleoprotein complex"/>
    <property type="evidence" value="ECO:0007669"/>
    <property type="project" value="UniProtKB-KW"/>
</dbReference>
<geneLocation type="mitochondrion" evidence="7"/>
<organism evidence="7">
    <name type="scientific">Aspergillus pseudoglaucus</name>
    <name type="common">Eurotium repens</name>
    <dbReference type="NCBI Taxonomy" id="1405805"/>
    <lineage>
        <taxon>Eukaryota</taxon>
        <taxon>Fungi</taxon>
        <taxon>Dikarya</taxon>
        <taxon>Ascomycota</taxon>
        <taxon>Pezizomycotina</taxon>
        <taxon>Eurotiomycetes</taxon>
        <taxon>Eurotiomycetidae</taxon>
        <taxon>Eurotiales</taxon>
        <taxon>Aspergillaceae</taxon>
        <taxon>Aspergillus</taxon>
        <taxon>Aspergillus subgen. Aspergillus</taxon>
    </lineage>
</organism>
<dbReference type="GO" id="GO:0005739">
    <property type="term" value="C:mitochondrion"/>
    <property type="evidence" value="ECO:0007669"/>
    <property type="project" value="UniProtKB-SubCell"/>
</dbReference>
<dbReference type="Pfam" id="PF05316">
    <property type="entry name" value="VAR1"/>
    <property type="match status" value="1"/>
</dbReference>
<comment type="subcellular location">
    <subcellularLocation>
        <location evidence="1">Mitochondrion</location>
    </subcellularLocation>
</comment>
<evidence type="ECO:0000256" key="3">
    <source>
        <dbReference type="ARBA" id="ARBA00022980"/>
    </source>
</evidence>
<dbReference type="InterPro" id="IPR007980">
    <property type="entry name" value="Ribosomal_uS3m_fun"/>
</dbReference>
<dbReference type="EMBL" id="MK202802">
    <property type="protein sequence ID" value="QBF44549.1"/>
    <property type="molecule type" value="Genomic_DNA"/>
</dbReference>
<sequence length="409" mass="48898">MLNIIRSKLKNTYKKKSLNNGNVTIYNKDFVPAVRDWKNSIYVYNKNALSLIPVASRLVIKLIKGYLNSYNLNIESKLRKERLRRRIRKLSTNKIFVSDGEFKHTNDKVNITLYVYNRQKLNYLLKLKKRYTSLFKKEKFLNKLKLIRKVGLNILKKQQENIKVLTNVLPNYNSKVYSIQNLYYKDFIIKSLKRLKYYMLYKQLLYINKTKFEYSYLQGLINLIRKIYKKNVEFNIINLKYFYFNSDIFTQPLVLKLRKERKLLRYLKSLVKKSKINKIKLDERSRYFFDLENLFTVNNDFDTRNNFLNDFIKQNKTEYLKKVVLNNIKYKRVSGVRIEGAGRLTKRYTASRSQHKVRYKGNLVNVYSSIKGYPSSILRGNFKPNLQYTKLNSKSRIGSFGVKGWVSGI</sequence>
<gene>
    <name evidence="7" type="primary">orf409</name>
</gene>
<evidence type="ECO:0000256" key="4">
    <source>
        <dbReference type="ARBA" id="ARBA00023128"/>
    </source>
</evidence>
<dbReference type="GO" id="GO:0006412">
    <property type="term" value="P:translation"/>
    <property type="evidence" value="ECO:0007669"/>
    <property type="project" value="InterPro"/>
</dbReference>
<dbReference type="GeneID" id="39695815"/>
<comment type="similarity">
    <text evidence="2">Belongs to the universal ribosomal protein uS3 family.</text>
</comment>
<dbReference type="AlphaFoldDB" id="A0A411NIS2"/>
<keyword evidence="4 7" id="KW-0496">Mitochondrion</keyword>
<reference evidence="7" key="1">
    <citation type="submission" date="2018-11" db="EMBL/GenBank/DDBJ databases">
        <title>Complete mitochondrial genome sequence of a xerophilic fungus, Aspergillus pseudoglaucus.</title>
        <authorList>
            <person name="Park J."/>
            <person name="Kwon W."/>
            <person name="Mageswari A."/>
            <person name="Heo I.-B."/>
            <person name="Han K."/>
            <person name="Hong S.-B."/>
        </authorList>
    </citation>
    <scope>NUCLEOTIDE SEQUENCE</scope>
</reference>
<accession>A0A411NIS2</accession>